<protein>
    <submittedName>
        <fullName evidence="1">3849_t:CDS:1</fullName>
    </submittedName>
</protein>
<dbReference type="AlphaFoldDB" id="A0A9N9GWW4"/>
<evidence type="ECO:0000313" key="1">
    <source>
        <dbReference type="EMBL" id="CAG8640442.1"/>
    </source>
</evidence>
<name>A0A9N9GWW4_9GLOM</name>
<keyword evidence="2" id="KW-1185">Reference proteome</keyword>
<proteinExistence type="predicted"/>
<feature type="non-terminal residue" evidence="1">
    <location>
        <position position="130"/>
    </location>
</feature>
<evidence type="ECO:0000313" key="2">
    <source>
        <dbReference type="Proteomes" id="UP000789706"/>
    </source>
</evidence>
<gene>
    <name evidence="1" type="ORF">DEBURN_LOCUS11145</name>
</gene>
<dbReference type="Proteomes" id="UP000789706">
    <property type="component" value="Unassembled WGS sequence"/>
</dbReference>
<sequence>LSLTVVTLGLSLKIDISGFSLTVIILGPSLTVVILELPLSLWAELILCISSCNRYTCLASATGVLLSNNEALEVTSKNNEALEVTSENNKVLGIIKSIGPSWAYLQNSNPIQYLTSPTQNPAHIIMGSKT</sequence>
<comment type="caution">
    <text evidence="1">The sequence shown here is derived from an EMBL/GenBank/DDBJ whole genome shotgun (WGS) entry which is preliminary data.</text>
</comment>
<accession>A0A9N9GWW4</accession>
<organism evidence="1 2">
    <name type="scientific">Diversispora eburnea</name>
    <dbReference type="NCBI Taxonomy" id="1213867"/>
    <lineage>
        <taxon>Eukaryota</taxon>
        <taxon>Fungi</taxon>
        <taxon>Fungi incertae sedis</taxon>
        <taxon>Mucoromycota</taxon>
        <taxon>Glomeromycotina</taxon>
        <taxon>Glomeromycetes</taxon>
        <taxon>Diversisporales</taxon>
        <taxon>Diversisporaceae</taxon>
        <taxon>Diversispora</taxon>
    </lineage>
</organism>
<reference evidence="1" key="1">
    <citation type="submission" date="2021-06" db="EMBL/GenBank/DDBJ databases">
        <authorList>
            <person name="Kallberg Y."/>
            <person name="Tangrot J."/>
            <person name="Rosling A."/>
        </authorList>
    </citation>
    <scope>NUCLEOTIDE SEQUENCE</scope>
    <source>
        <strain evidence="1">AZ414A</strain>
    </source>
</reference>
<dbReference type="EMBL" id="CAJVPK010004918">
    <property type="protein sequence ID" value="CAG8640442.1"/>
    <property type="molecule type" value="Genomic_DNA"/>
</dbReference>